<feature type="transmembrane region" description="Helical" evidence="8">
    <location>
        <begin position="249"/>
        <end position="267"/>
    </location>
</feature>
<dbReference type="GeneID" id="78317134"/>
<dbReference type="Gene3D" id="1.10.8.540">
    <property type="entry name" value="FHIPEP family, domain 3"/>
    <property type="match status" value="1"/>
</dbReference>
<comment type="similarity">
    <text evidence="2">Belongs to the FHIPEP (flagella/HR/invasion proteins export pore) family.</text>
</comment>
<dbReference type="EMBL" id="FUWG01000014">
    <property type="protein sequence ID" value="SJZ62388.1"/>
    <property type="molecule type" value="Genomic_DNA"/>
</dbReference>
<dbReference type="GO" id="GO:0005886">
    <property type="term" value="C:plasma membrane"/>
    <property type="evidence" value="ECO:0007669"/>
    <property type="project" value="UniProtKB-SubCell"/>
</dbReference>
<evidence type="ECO:0000313" key="9">
    <source>
        <dbReference type="EMBL" id="SJZ62388.1"/>
    </source>
</evidence>
<organism evidence="9 10">
    <name type="scientific">Treponema porcinum</name>
    <dbReference type="NCBI Taxonomy" id="261392"/>
    <lineage>
        <taxon>Bacteria</taxon>
        <taxon>Pseudomonadati</taxon>
        <taxon>Spirochaetota</taxon>
        <taxon>Spirochaetia</taxon>
        <taxon>Spirochaetales</taxon>
        <taxon>Treponemataceae</taxon>
        <taxon>Treponema</taxon>
    </lineage>
</organism>
<keyword evidence="9" id="KW-0966">Cell projection</keyword>
<dbReference type="STRING" id="261392.SAMN02745149_01853"/>
<dbReference type="GO" id="GO:0044780">
    <property type="term" value="P:bacterial-type flagellum assembly"/>
    <property type="evidence" value="ECO:0007669"/>
    <property type="project" value="TreeGrafter"/>
</dbReference>
<comment type="subcellular location">
    <subcellularLocation>
        <location evidence="1">Cell membrane</location>
        <topology evidence="1">Multi-pass membrane protein</topology>
    </subcellularLocation>
</comment>
<feature type="region of interest" description="Disordered" evidence="7">
    <location>
        <begin position="712"/>
        <end position="734"/>
    </location>
</feature>
<dbReference type="OrthoDB" id="9759185at2"/>
<feature type="transmembrane region" description="Helical" evidence="8">
    <location>
        <begin position="71"/>
        <end position="93"/>
    </location>
</feature>
<evidence type="ECO:0000256" key="1">
    <source>
        <dbReference type="ARBA" id="ARBA00004651"/>
    </source>
</evidence>
<dbReference type="PANTHER" id="PTHR30161:SF1">
    <property type="entry name" value="FLAGELLAR BIOSYNTHESIS PROTEIN FLHA-RELATED"/>
    <property type="match status" value="1"/>
</dbReference>
<dbReference type="InterPro" id="IPR042193">
    <property type="entry name" value="FHIPEP_3"/>
</dbReference>
<reference evidence="9 10" key="1">
    <citation type="submission" date="2017-02" db="EMBL/GenBank/DDBJ databases">
        <authorList>
            <person name="Peterson S.W."/>
        </authorList>
    </citation>
    <scope>NUCLEOTIDE SEQUENCE [LARGE SCALE GENOMIC DNA]</scope>
    <source>
        <strain evidence="9 10">ATCC BAA-908</strain>
    </source>
</reference>
<dbReference type="Proteomes" id="UP000190423">
    <property type="component" value="Unassembled WGS sequence"/>
</dbReference>
<gene>
    <name evidence="9" type="ORF">SAMN02745149_01853</name>
</gene>
<feature type="transmembrane region" description="Helical" evidence="8">
    <location>
        <begin position="37"/>
        <end position="59"/>
    </location>
</feature>
<evidence type="ECO:0000256" key="7">
    <source>
        <dbReference type="SAM" id="MobiDB-lite"/>
    </source>
</evidence>
<dbReference type="PANTHER" id="PTHR30161">
    <property type="entry name" value="FLAGELLAR EXPORT PROTEIN, MEMBRANE FLHA SUBUNIT-RELATED"/>
    <property type="match status" value="1"/>
</dbReference>
<keyword evidence="5 8" id="KW-1133">Transmembrane helix</keyword>
<dbReference type="InterPro" id="IPR042194">
    <property type="entry name" value="FHIPEP_1"/>
</dbReference>
<protein>
    <submittedName>
        <fullName evidence="9">Flagellar biosynthesis protein FlhA</fullName>
    </submittedName>
</protein>
<dbReference type="InterPro" id="IPR042196">
    <property type="entry name" value="FHIPEP_4"/>
</dbReference>
<evidence type="ECO:0000256" key="4">
    <source>
        <dbReference type="ARBA" id="ARBA00022692"/>
    </source>
</evidence>
<dbReference type="PRINTS" id="PR00949">
    <property type="entry name" value="TYPE3IMAPROT"/>
</dbReference>
<keyword evidence="3" id="KW-1003">Cell membrane</keyword>
<feature type="transmembrane region" description="Helical" evidence="8">
    <location>
        <begin position="311"/>
        <end position="328"/>
    </location>
</feature>
<dbReference type="GO" id="GO:0009306">
    <property type="term" value="P:protein secretion"/>
    <property type="evidence" value="ECO:0007669"/>
    <property type="project" value="InterPro"/>
</dbReference>
<evidence type="ECO:0000256" key="3">
    <source>
        <dbReference type="ARBA" id="ARBA00022475"/>
    </source>
</evidence>
<name>A0A1T4M6I4_TREPO</name>
<keyword evidence="10" id="KW-1185">Reference proteome</keyword>
<accession>A0A1T4M6I4</accession>
<keyword evidence="4 8" id="KW-0812">Transmembrane</keyword>
<dbReference type="InterPro" id="IPR001712">
    <property type="entry name" value="T3SS_FHIPEP"/>
</dbReference>
<evidence type="ECO:0000256" key="2">
    <source>
        <dbReference type="ARBA" id="ARBA00008835"/>
    </source>
</evidence>
<feature type="transmembrane region" description="Helical" evidence="8">
    <location>
        <begin position="113"/>
        <end position="139"/>
    </location>
</feature>
<sequence length="734" mass="80153">MANENRRSFLQFLMQNFIGVVAVVVILMLVLPLPKSFIDVLMTLNLAFSIIILLVVVYTPRASSFSSFPQIILFVTLFGLGINISSTRLILAADGSRGINALRSNQSAMVQAFANIVAGDNIVIGFVIFIILIVVQVLVITKGAGRVSEVAARFTLDSMNQKLFDIDNQLNSGYITEDEAKHLKDEIRRDIDFYSNMDGSSKFVSGNVKAGIFITVINLVGGFIVGMVQNNLSFTESLNLYAHLTIGDGLLSQLPSLMLSFATGILVTGDKSEESLGEKIIKEFTIDGTVYEIVGAALVVMGVVFHNNTMIYLLPVGGLLIYYGFRLSKQKSAELAKAAAAEAAAKAEGAKTAGSTENDSVAPLDPLSLELGYALIPLVDKEKGAELLERISRIRREAALDIGLPVPKIRIIDNMNLDPNEYSFKIRGIEAGKSKIRLGYYMCMNTGSVTEELKGETTKDPAFGMPAIWVPEEQRSEAEQAGYAVVDPPTIIATHLTETIRAHASEILGRQEVSLLVNEVKKTNPIVVDEVMNGDKFKFSYGDIEKILKGLLDEQVSIRNMVVILETIANYGSITTNTWELVEKVRESLGLQICLQYADADRKIRVVNLSQGWSQKFLDHAQFPSDGSKPFAAFDPVDGRAWIQCASSALQESRSQGYMPVIMCSSVIRQLVRSSIEREMPGVVVISEKEILAAGNSIGVVVLGEITEQNGYSGEGESNAVNYRSEVPGEKTER</sequence>
<proteinExistence type="inferred from homology"/>
<keyword evidence="6 8" id="KW-0472">Membrane</keyword>
<evidence type="ECO:0000313" key="10">
    <source>
        <dbReference type="Proteomes" id="UP000190423"/>
    </source>
</evidence>
<evidence type="ECO:0000256" key="6">
    <source>
        <dbReference type="ARBA" id="ARBA00023136"/>
    </source>
</evidence>
<evidence type="ECO:0000256" key="5">
    <source>
        <dbReference type="ARBA" id="ARBA00022989"/>
    </source>
</evidence>
<keyword evidence="9" id="KW-0969">Cilium</keyword>
<dbReference type="Gene3D" id="3.40.50.12790">
    <property type="entry name" value="FHIPEP family, domain 4"/>
    <property type="match status" value="1"/>
</dbReference>
<dbReference type="Gene3D" id="3.40.30.60">
    <property type="entry name" value="FHIPEP family, domain 1"/>
    <property type="match status" value="1"/>
</dbReference>
<evidence type="ECO:0000256" key="8">
    <source>
        <dbReference type="SAM" id="Phobius"/>
    </source>
</evidence>
<feature type="transmembrane region" description="Helical" evidence="8">
    <location>
        <begin position="12"/>
        <end position="31"/>
    </location>
</feature>
<dbReference type="Pfam" id="PF00771">
    <property type="entry name" value="FHIPEP"/>
    <property type="match status" value="1"/>
</dbReference>
<feature type="transmembrane region" description="Helical" evidence="8">
    <location>
        <begin position="210"/>
        <end position="229"/>
    </location>
</feature>
<dbReference type="AlphaFoldDB" id="A0A1T4M6I4"/>
<dbReference type="PIRSF" id="PIRSF005419">
    <property type="entry name" value="FlhA"/>
    <property type="match status" value="1"/>
</dbReference>
<dbReference type="RefSeq" id="WP_078933756.1">
    <property type="nucleotide sequence ID" value="NZ_FUWG01000014.1"/>
</dbReference>
<keyword evidence="9" id="KW-0282">Flagellum</keyword>